<reference evidence="10 11" key="1">
    <citation type="submission" date="2019-12" db="EMBL/GenBank/DDBJ databases">
        <title>Chitinophaga sp. strain ysch24 (GDMCC 1.1355), whole genome shotgun sequence.</title>
        <authorList>
            <person name="Zhang X."/>
        </authorList>
    </citation>
    <scope>NUCLEOTIDE SEQUENCE [LARGE SCALE GENOMIC DNA]</scope>
    <source>
        <strain evidence="11">ysch24</strain>
    </source>
</reference>
<evidence type="ECO:0000256" key="3">
    <source>
        <dbReference type="ARBA" id="ARBA00022553"/>
    </source>
</evidence>
<dbReference type="SMART" id="SM00388">
    <property type="entry name" value="HisKA"/>
    <property type="match status" value="1"/>
</dbReference>
<dbReference type="Pfam" id="PF00512">
    <property type="entry name" value="HisKA"/>
    <property type="match status" value="1"/>
</dbReference>
<comment type="caution">
    <text evidence="10">The sequence shown here is derived from an EMBL/GenBank/DDBJ whole genome shotgun (WGS) entry which is preliminary data.</text>
</comment>
<dbReference type="InterPro" id="IPR036097">
    <property type="entry name" value="HisK_dim/P_sf"/>
</dbReference>
<dbReference type="EC" id="2.7.13.3" evidence="2"/>
<keyword evidence="3" id="KW-0597">Phosphoprotein</keyword>
<dbReference type="RefSeq" id="WP_157305910.1">
    <property type="nucleotide sequence ID" value="NZ_WRXN01000003.1"/>
</dbReference>
<dbReference type="PRINTS" id="PR00344">
    <property type="entry name" value="BCTRLSENSOR"/>
</dbReference>
<dbReference type="PANTHER" id="PTHR43304">
    <property type="entry name" value="PHYTOCHROME-LIKE PROTEIN CPH1"/>
    <property type="match status" value="1"/>
</dbReference>
<evidence type="ECO:0000256" key="4">
    <source>
        <dbReference type="ARBA" id="ARBA00022679"/>
    </source>
</evidence>
<evidence type="ECO:0000256" key="6">
    <source>
        <dbReference type="SAM" id="Coils"/>
    </source>
</evidence>
<feature type="domain" description="PAC" evidence="9">
    <location>
        <begin position="227"/>
        <end position="280"/>
    </location>
</feature>
<keyword evidence="4" id="KW-0808">Transferase</keyword>
<evidence type="ECO:0000313" key="10">
    <source>
        <dbReference type="EMBL" id="MVT08489.1"/>
    </source>
</evidence>
<protein>
    <recommendedName>
        <fullName evidence="2">histidine kinase</fullName>
        <ecNumber evidence="2">2.7.13.3</ecNumber>
    </recommendedName>
</protein>
<comment type="catalytic activity">
    <reaction evidence="1">
        <text>ATP + protein L-histidine = ADP + protein N-phospho-L-histidine.</text>
        <dbReference type="EC" id="2.7.13.3"/>
    </reaction>
</comment>
<dbReference type="SUPFAM" id="SSF55874">
    <property type="entry name" value="ATPase domain of HSP90 chaperone/DNA topoisomerase II/histidine kinase"/>
    <property type="match status" value="1"/>
</dbReference>
<sequence>MTGENFVGDIDMSASFTDHKKEEEQLAKLAAIVQSSEDAIVSKTLTGIVTSWNNAAERMFGYTAEEMIGQPITRIIPAERLEEEPIILGKIARGERVEHFETKRVRKDGILLDISLTISPVKDRSGNIIGVSKIARNITEQKKAAMQIREREELFRMAVESTRLGSWEYSLSTQRFVWSEESRNIWGLPADLLIDRHLLENMIHPEDRDHLLTYIRQALIDADGSNYMIEFRISRFLDGELCWIKLQGKCFYGSGNYESRFIGTMLDITEEKQAKEEMEKTIRQRTQELLKINERLEKSNLALEQFAYIASHDLQEPLRKIRTFSELIREHLDDPQKVEHYFSKISASAERMSRLITGILNYSRLSQLDPFQKTDLGNVLKSVLQEYDLLIEQKNAVVKCGQLPAIMGIRSQLEQLFRNLIGNSLKFCNKAPEINITAAIATPESLPASLQPSSQKFTAITLQDNGIGFEQRYAEQIFHIFKRLDTGSQYVGTGIGLALCKKIVENHMGAITALGRKGEGAIFVIYLPCT</sequence>
<dbReference type="InterPro" id="IPR001610">
    <property type="entry name" value="PAC"/>
</dbReference>
<evidence type="ECO:0000259" key="7">
    <source>
        <dbReference type="PROSITE" id="PS50109"/>
    </source>
</evidence>
<accession>A0A7K1U2A5</accession>
<keyword evidence="6" id="KW-0175">Coiled coil</keyword>
<dbReference type="Proteomes" id="UP000461730">
    <property type="component" value="Unassembled WGS sequence"/>
</dbReference>
<dbReference type="GO" id="GO:0006355">
    <property type="term" value="P:regulation of DNA-templated transcription"/>
    <property type="evidence" value="ECO:0007669"/>
    <property type="project" value="InterPro"/>
</dbReference>
<dbReference type="PANTHER" id="PTHR43304:SF1">
    <property type="entry name" value="PAC DOMAIN-CONTAINING PROTEIN"/>
    <property type="match status" value="1"/>
</dbReference>
<dbReference type="CDD" id="cd00130">
    <property type="entry name" value="PAS"/>
    <property type="match status" value="2"/>
</dbReference>
<dbReference type="EMBL" id="WRXN01000003">
    <property type="protein sequence ID" value="MVT08489.1"/>
    <property type="molecule type" value="Genomic_DNA"/>
</dbReference>
<feature type="domain" description="PAS" evidence="8">
    <location>
        <begin position="25"/>
        <end position="70"/>
    </location>
</feature>
<dbReference type="Gene3D" id="3.30.565.10">
    <property type="entry name" value="Histidine kinase-like ATPase, C-terminal domain"/>
    <property type="match status" value="1"/>
</dbReference>
<proteinExistence type="predicted"/>
<evidence type="ECO:0000256" key="2">
    <source>
        <dbReference type="ARBA" id="ARBA00012438"/>
    </source>
</evidence>
<dbReference type="SUPFAM" id="SSF47384">
    <property type="entry name" value="Homodimeric domain of signal transducing histidine kinase"/>
    <property type="match status" value="1"/>
</dbReference>
<evidence type="ECO:0000259" key="8">
    <source>
        <dbReference type="PROSITE" id="PS50112"/>
    </source>
</evidence>
<dbReference type="InterPro" id="IPR005467">
    <property type="entry name" value="His_kinase_dom"/>
</dbReference>
<name>A0A7K1U2A5_9BACT</name>
<feature type="domain" description="PAS" evidence="8">
    <location>
        <begin position="151"/>
        <end position="222"/>
    </location>
</feature>
<dbReference type="InterPro" id="IPR013655">
    <property type="entry name" value="PAS_fold_3"/>
</dbReference>
<feature type="domain" description="Histidine kinase" evidence="7">
    <location>
        <begin position="309"/>
        <end position="530"/>
    </location>
</feature>
<dbReference type="SMART" id="SM00086">
    <property type="entry name" value="PAC"/>
    <property type="match status" value="2"/>
</dbReference>
<dbReference type="SMART" id="SM00091">
    <property type="entry name" value="PAS"/>
    <property type="match status" value="2"/>
</dbReference>
<keyword evidence="11" id="KW-1185">Reference proteome</keyword>
<dbReference type="GO" id="GO:0000155">
    <property type="term" value="F:phosphorelay sensor kinase activity"/>
    <property type="evidence" value="ECO:0007669"/>
    <property type="project" value="InterPro"/>
</dbReference>
<dbReference type="PROSITE" id="PS50112">
    <property type="entry name" value="PAS"/>
    <property type="match status" value="2"/>
</dbReference>
<organism evidence="10 11">
    <name type="scientific">Chitinophaga tropicalis</name>
    <dbReference type="NCBI Taxonomy" id="2683588"/>
    <lineage>
        <taxon>Bacteria</taxon>
        <taxon>Pseudomonadati</taxon>
        <taxon>Bacteroidota</taxon>
        <taxon>Chitinophagia</taxon>
        <taxon>Chitinophagales</taxon>
        <taxon>Chitinophagaceae</taxon>
        <taxon>Chitinophaga</taxon>
    </lineage>
</organism>
<dbReference type="InterPro" id="IPR035965">
    <property type="entry name" value="PAS-like_dom_sf"/>
</dbReference>
<dbReference type="NCBIfam" id="TIGR00229">
    <property type="entry name" value="sensory_box"/>
    <property type="match status" value="2"/>
</dbReference>
<keyword evidence="5" id="KW-0418">Kinase</keyword>
<dbReference type="Pfam" id="PF13426">
    <property type="entry name" value="PAS_9"/>
    <property type="match status" value="1"/>
</dbReference>
<gene>
    <name evidence="10" type="ORF">GO493_09485</name>
</gene>
<dbReference type="SUPFAM" id="SSF55785">
    <property type="entry name" value="PYP-like sensor domain (PAS domain)"/>
    <property type="match status" value="2"/>
</dbReference>
<dbReference type="InterPro" id="IPR003661">
    <property type="entry name" value="HisK_dim/P_dom"/>
</dbReference>
<dbReference type="InterPro" id="IPR004358">
    <property type="entry name" value="Sig_transdc_His_kin-like_C"/>
</dbReference>
<dbReference type="InterPro" id="IPR003594">
    <property type="entry name" value="HATPase_dom"/>
</dbReference>
<dbReference type="InterPro" id="IPR000700">
    <property type="entry name" value="PAS-assoc_C"/>
</dbReference>
<dbReference type="Pfam" id="PF02518">
    <property type="entry name" value="HATPase_c"/>
    <property type="match status" value="1"/>
</dbReference>
<dbReference type="Gene3D" id="3.30.450.20">
    <property type="entry name" value="PAS domain"/>
    <property type="match status" value="2"/>
</dbReference>
<evidence type="ECO:0000256" key="1">
    <source>
        <dbReference type="ARBA" id="ARBA00000085"/>
    </source>
</evidence>
<dbReference type="InterPro" id="IPR000014">
    <property type="entry name" value="PAS"/>
</dbReference>
<dbReference type="AlphaFoldDB" id="A0A7K1U2A5"/>
<dbReference type="CDD" id="cd00082">
    <property type="entry name" value="HisKA"/>
    <property type="match status" value="1"/>
</dbReference>
<dbReference type="PROSITE" id="PS50113">
    <property type="entry name" value="PAC"/>
    <property type="match status" value="2"/>
</dbReference>
<evidence type="ECO:0000259" key="9">
    <source>
        <dbReference type="PROSITE" id="PS50113"/>
    </source>
</evidence>
<dbReference type="PROSITE" id="PS50109">
    <property type="entry name" value="HIS_KIN"/>
    <property type="match status" value="1"/>
</dbReference>
<dbReference type="Gene3D" id="2.10.70.100">
    <property type="match status" value="1"/>
</dbReference>
<dbReference type="Pfam" id="PF08447">
    <property type="entry name" value="PAS_3"/>
    <property type="match status" value="1"/>
</dbReference>
<feature type="domain" description="PAC" evidence="9">
    <location>
        <begin position="98"/>
        <end position="150"/>
    </location>
</feature>
<dbReference type="SMART" id="SM00387">
    <property type="entry name" value="HATPase_c"/>
    <property type="match status" value="1"/>
</dbReference>
<evidence type="ECO:0000256" key="5">
    <source>
        <dbReference type="ARBA" id="ARBA00022777"/>
    </source>
</evidence>
<dbReference type="InterPro" id="IPR052162">
    <property type="entry name" value="Sensor_kinase/Photoreceptor"/>
</dbReference>
<feature type="coiled-coil region" evidence="6">
    <location>
        <begin position="268"/>
        <end position="295"/>
    </location>
</feature>
<dbReference type="InterPro" id="IPR036890">
    <property type="entry name" value="HATPase_C_sf"/>
</dbReference>
<evidence type="ECO:0000313" key="11">
    <source>
        <dbReference type="Proteomes" id="UP000461730"/>
    </source>
</evidence>
<dbReference type="Gene3D" id="1.10.287.130">
    <property type="match status" value="1"/>
</dbReference>